<evidence type="ECO:0000256" key="1">
    <source>
        <dbReference type="SAM" id="MobiDB-lite"/>
    </source>
</evidence>
<reference evidence="2 3" key="2">
    <citation type="journal article" date="2012" name="PLoS Pathog.">
        <title>Diverse lifestyles and strategies of plant pathogenesis encoded in the genomes of eighteen Dothideomycetes fungi.</title>
        <authorList>
            <person name="Ohm R.A."/>
            <person name="Feau N."/>
            <person name="Henrissat B."/>
            <person name="Schoch C.L."/>
            <person name="Horwitz B.A."/>
            <person name="Barry K.W."/>
            <person name="Condon B.J."/>
            <person name="Copeland A.C."/>
            <person name="Dhillon B."/>
            <person name="Glaser F."/>
            <person name="Hesse C.N."/>
            <person name="Kosti I."/>
            <person name="LaButti K."/>
            <person name="Lindquist E.A."/>
            <person name="Lucas S."/>
            <person name="Salamov A.A."/>
            <person name="Bradshaw R.E."/>
            <person name="Ciuffetti L."/>
            <person name="Hamelin R.C."/>
            <person name="Kema G.H.J."/>
            <person name="Lawrence C."/>
            <person name="Scott J.A."/>
            <person name="Spatafora J.W."/>
            <person name="Turgeon B.G."/>
            <person name="de Wit P.J.G.M."/>
            <person name="Zhong S."/>
            <person name="Goodwin S.B."/>
            <person name="Grigoriev I.V."/>
        </authorList>
    </citation>
    <scope>NUCLEOTIDE SEQUENCE [LARGE SCALE GENOMIC DNA]</scope>
    <source>
        <strain evidence="3">NZE10 / CBS 128990</strain>
    </source>
</reference>
<dbReference type="EMBL" id="KB446538">
    <property type="protein sequence ID" value="EME45105.1"/>
    <property type="molecule type" value="Genomic_DNA"/>
</dbReference>
<organism evidence="2 3">
    <name type="scientific">Dothistroma septosporum (strain NZE10 / CBS 128990)</name>
    <name type="common">Red band needle blight fungus</name>
    <name type="synonym">Mycosphaerella pini</name>
    <dbReference type="NCBI Taxonomy" id="675120"/>
    <lineage>
        <taxon>Eukaryota</taxon>
        <taxon>Fungi</taxon>
        <taxon>Dikarya</taxon>
        <taxon>Ascomycota</taxon>
        <taxon>Pezizomycotina</taxon>
        <taxon>Dothideomycetes</taxon>
        <taxon>Dothideomycetidae</taxon>
        <taxon>Mycosphaerellales</taxon>
        <taxon>Mycosphaerellaceae</taxon>
        <taxon>Dothistroma</taxon>
    </lineage>
</organism>
<dbReference type="OrthoDB" id="3260408at2759"/>
<evidence type="ECO:0000313" key="2">
    <source>
        <dbReference type="EMBL" id="EME45105.1"/>
    </source>
</evidence>
<evidence type="ECO:0000313" key="3">
    <source>
        <dbReference type="Proteomes" id="UP000016933"/>
    </source>
</evidence>
<keyword evidence="3" id="KW-1185">Reference proteome</keyword>
<feature type="region of interest" description="Disordered" evidence="1">
    <location>
        <begin position="1"/>
        <end position="42"/>
    </location>
</feature>
<accession>N1PRX0</accession>
<dbReference type="eggNOG" id="ENOG502SGAD">
    <property type="taxonomic scope" value="Eukaryota"/>
</dbReference>
<reference evidence="3" key="1">
    <citation type="journal article" date="2012" name="PLoS Genet.">
        <title>The genomes of the fungal plant pathogens Cladosporium fulvum and Dothistroma septosporum reveal adaptation to different hosts and lifestyles but also signatures of common ancestry.</title>
        <authorList>
            <person name="de Wit P.J.G.M."/>
            <person name="van der Burgt A."/>
            <person name="Oekmen B."/>
            <person name="Stergiopoulos I."/>
            <person name="Abd-Elsalam K.A."/>
            <person name="Aerts A.L."/>
            <person name="Bahkali A.H."/>
            <person name="Beenen H.G."/>
            <person name="Chettri P."/>
            <person name="Cox M.P."/>
            <person name="Datema E."/>
            <person name="de Vries R.P."/>
            <person name="Dhillon B."/>
            <person name="Ganley A.R."/>
            <person name="Griffiths S.A."/>
            <person name="Guo Y."/>
            <person name="Hamelin R.C."/>
            <person name="Henrissat B."/>
            <person name="Kabir M.S."/>
            <person name="Jashni M.K."/>
            <person name="Kema G."/>
            <person name="Klaubauf S."/>
            <person name="Lapidus A."/>
            <person name="Levasseur A."/>
            <person name="Lindquist E."/>
            <person name="Mehrabi R."/>
            <person name="Ohm R.A."/>
            <person name="Owen T.J."/>
            <person name="Salamov A."/>
            <person name="Schwelm A."/>
            <person name="Schijlen E."/>
            <person name="Sun H."/>
            <person name="van den Burg H.A."/>
            <person name="van Ham R.C.H.J."/>
            <person name="Zhang S."/>
            <person name="Goodwin S.B."/>
            <person name="Grigoriev I.V."/>
            <person name="Collemare J."/>
            <person name="Bradshaw R.E."/>
        </authorList>
    </citation>
    <scope>NUCLEOTIDE SEQUENCE [LARGE SCALE GENOMIC DNA]</scope>
    <source>
        <strain evidence="3">NZE10 / CBS 128990</strain>
    </source>
</reference>
<dbReference type="PANTHER" id="PTHR23242">
    <property type="entry name" value="TRANSCRIPTION FACTOR HOXA13"/>
    <property type="match status" value="1"/>
</dbReference>
<sequence length="1627" mass="168700">MAGPDAAPSSSSRKSDKMNGRIHGEPDTLRSRSSRTKRKAPKRTYTGWITSQLLRAGVWYTILTFALRCPQSTVDLEDTSPRICKPYLQFRDYVTPYTQPYYDQYAAPYVEKVQPYIDQANDKVYKPASAVYTQYGAPRVAQAQQIGQQQWAKSVKPQLDGLQKQAGKQYQKVLAPHVQKAQDTIKPYYEPIVSSASDIWEIELEPVYRKTRPLAEKLYQQGSSFAVQTALPQARFVGNTVWSFWSRQIWPRLAILYGENVEPQLLRITERLGRYKDGKKLEAEIDSIETSSKLSKASVHAASSASSLSSTLQEATASPSSAASAAASSASSSVVDATPDPKAQFQEDLKSWETISGTAVQEGADDLKERIKEITARQISSGHRLGEALIVQLEQTAEAAINSVKATTQQLVGRVPEDATSEQVEEAKEDLVQGLRAAGQNVKQRAQAVREWRQSHQAETQSLVEQALQSTLETIDSIREIRLSEIGRKYASSSLPHKEWAKYNDLKKATQAWRNDVEKDAHAHAGIVAAKATSEDIEQRAMAIAEDAAKELVRLKEVGKWKIDAADDTDDFSTKYVPAPVRKVKDQVVEKAAQASQAVMGEKPEQGNIESATSVIAEQASKLSSSASEQVIGSSTGSIESASSKAASKASSLSEKVVGSSTGSVESAASKAAEKASSVTDSVAASLSSAISVASENVVGAEQPTVVVQYASSLSDKVVGSSADSIESAASKASEKILGTESGLSDSATDAASSLSSRIADKPNTKNAASKLSSALSAQKANAVSAANELSSSGSSVIESATGAPPVASHASSSAFSLASAASSSISSASSSVASAVPGSEEIAVAAESIASQATEKVWGGAMAQVIVEAREPILDDDDVVDTGDSFSSSIQSIVSVAGDKANVLTQIVQDAINSGLAAATSTQGTAASVPSLASEQWQSAMAVASSAIYGTHSNAVQSVSSLAKEQYQSAVTAAQYAIYGTPVTVAPLAAASSAYQSALRQASSQYDNAVVSASSLWLDGQNAAKSGSAEMERQYSSAITAASYAIYGTPVAAAPLTHASSAYDSATKEALRHYAAVKSRLSEQVSSTPEPVHQQMFSSAESAYSAAVAAASSKLHDAGIATTQNAYDSIYSVASARLAEGVSAASAQYASARSLVGAEPTPVHQQYLASAQKAYYEALGVAHGRYSEFVEAASSVVAPTPTATGISARIESALSGANVGYSSAVAEARSRYSTLTDLAAAAAEKQGSRSVDPSMMDNLNGQLADGISIAQSKLARASSDISAAVLGEEPTGVESIASQASQTAESLASRASENWDALIAKASQQVYGAPLPFTESVASRATEVAAQATAAAAAQWSAVQDVFNELVSGKEPDFTASIYGRLQSAYSTAAPALASQASSYVGEAYSAISAAFVPPTQVPGILEQMQAQLNQAVAAASTQVYGTTKGSIEQATEAAASMYSDVASQASEAVYGEESSYVQAAQASFTEIGASASSAIYAAIYGTGPTGTAASVGSSASSAAASVYSSVASKGEQQASAASAAVSKAIYGEQQSYLDGVQSQLSAAISSANSRLSEFGTHASSYAGDAAAQVSSAVGDAASSASSIASEAAKTASSAASKVTQSHDEL</sequence>
<dbReference type="STRING" id="675120.N1PRX0"/>
<dbReference type="PANTHER" id="PTHR23242:SF9">
    <property type="entry name" value="TRANSCRIPTION FACTOR HOXA13"/>
    <property type="match status" value="1"/>
</dbReference>
<dbReference type="Proteomes" id="UP000016933">
    <property type="component" value="Unassembled WGS sequence"/>
</dbReference>
<proteinExistence type="predicted"/>
<protein>
    <submittedName>
        <fullName evidence="2">Uncharacterized protein</fullName>
    </submittedName>
</protein>
<feature type="compositionally biased region" description="Basic and acidic residues" evidence="1">
    <location>
        <begin position="13"/>
        <end position="30"/>
    </location>
</feature>
<gene>
    <name evidence="2" type="ORF">DOTSEDRAFT_52475</name>
</gene>
<feature type="compositionally biased region" description="Basic residues" evidence="1">
    <location>
        <begin position="32"/>
        <end position="42"/>
    </location>
</feature>
<name>N1PRX0_DOTSN</name>
<dbReference type="HOGENOM" id="CLU_005461_1_0_1"/>
<dbReference type="OMA" id="GVAHARY"/>